<gene>
    <name evidence="1" type="ORF">Bca52824_024195</name>
</gene>
<name>A0A8X8AVH1_BRACI</name>
<protein>
    <submittedName>
        <fullName evidence="1">Uncharacterized protein</fullName>
    </submittedName>
</protein>
<evidence type="ECO:0000313" key="2">
    <source>
        <dbReference type="Proteomes" id="UP000886595"/>
    </source>
</evidence>
<dbReference type="Proteomes" id="UP000886595">
    <property type="component" value="Unassembled WGS sequence"/>
</dbReference>
<reference evidence="1 2" key="1">
    <citation type="submission" date="2020-02" db="EMBL/GenBank/DDBJ databases">
        <authorList>
            <person name="Ma Q."/>
            <person name="Huang Y."/>
            <person name="Song X."/>
            <person name="Pei D."/>
        </authorList>
    </citation>
    <scope>NUCLEOTIDE SEQUENCE [LARGE SCALE GENOMIC DNA]</scope>
    <source>
        <strain evidence="1">Sxm20200214</strain>
        <tissue evidence="1">Leaf</tissue>
    </source>
</reference>
<proteinExistence type="predicted"/>
<dbReference type="EMBL" id="JAAMPC010000005">
    <property type="protein sequence ID" value="KAG2312638.1"/>
    <property type="molecule type" value="Genomic_DNA"/>
</dbReference>
<dbReference type="AlphaFoldDB" id="A0A8X8AVH1"/>
<keyword evidence="2" id="KW-1185">Reference proteome</keyword>
<sequence length="133" mass="15507">MVDTGATHNFMAIDEAVRLGVKWAKKDGWMKTTSLSHTYASVEFGVHTREGITVHDSNLRRKIRWDEAIKGEPTFLAMMKMEDEPKGVESIPRSYRAVLEENKDVMPAKSSWSWERNHHPWRLIGWLQPNWRS</sequence>
<evidence type="ECO:0000313" key="1">
    <source>
        <dbReference type="EMBL" id="KAG2312638.1"/>
    </source>
</evidence>
<organism evidence="1 2">
    <name type="scientific">Brassica carinata</name>
    <name type="common">Ethiopian mustard</name>
    <name type="synonym">Abyssinian cabbage</name>
    <dbReference type="NCBI Taxonomy" id="52824"/>
    <lineage>
        <taxon>Eukaryota</taxon>
        <taxon>Viridiplantae</taxon>
        <taxon>Streptophyta</taxon>
        <taxon>Embryophyta</taxon>
        <taxon>Tracheophyta</taxon>
        <taxon>Spermatophyta</taxon>
        <taxon>Magnoliopsida</taxon>
        <taxon>eudicotyledons</taxon>
        <taxon>Gunneridae</taxon>
        <taxon>Pentapetalae</taxon>
        <taxon>rosids</taxon>
        <taxon>malvids</taxon>
        <taxon>Brassicales</taxon>
        <taxon>Brassicaceae</taxon>
        <taxon>Brassiceae</taxon>
        <taxon>Brassica</taxon>
    </lineage>
</organism>
<accession>A0A8X8AVH1</accession>
<dbReference type="OrthoDB" id="1939491at2759"/>
<comment type="caution">
    <text evidence="1">The sequence shown here is derived from an EMBL/GenBank/DDBJ whole genome shotgun (WGS) entry which is preliminary data.</text>
</comment>